<dbReference type="Pfam" id="PF08030">
    <property type="entry name" value="NAD_binding_6"/>
    <property type="match status" value="1"/>
</dbReference>
<keyword evidence="7" id="KW-0560">Oxidoreductase</keyword>
<feature type="transmembrane region" description="Helical" evidence="10">
    <location>
        <begin position="290"/>
        <end position="311"/>
    </location>
</feature>
<dbReference type="Pfam" id="PF08022">
    <property type="entry name" value="FAD_binding_8"/>
    <property type="match status" value="1"/>
</dbReference>
<dbReference type="CDD" id="cd06186">
    <property type="entry name" value="NOX_Duox_like_FAD_NADP"/>
    <property type="match status" value="1"/>
</dbReference>
<feature type="transmembrane region" description="Helical" evidence="10">
    <location>
        <begin position="261"/>
        <end position="278"/>
    </location>
</feature>
<keyword evidence="4 10" id="KW-0812">Transmembrane</keyword>
<protein>
    <submittedName>
        <fullName evidence="12">SPOSA6832_02364-mRNA-1:cds</fullName>
    </submittedName>
</protein>
<dbReference type="Proteomes" id="UP000243876">
    <property type="component" value="Unassembled WGS sequence"/>
</dbReference>
<keyword evidence="13" id="KW-1185">Reference proteome</keyword>
<evidence type="ECO:0000256" key="8">
    <source>
        <dbReference type="ARBA" id="ARBA00023065"/>
    </source>
</evidence>
<dbReference type="SUPFAM" id="SSF52343">
    <property type="entry name" value="Ferredoxin reductase-like, C-terminal NADP-linked domain"/>
    <property type="match status" value="1"/>
</dbReference>
<feature type="transmembrane region" description="Helical" evidence="10">
    <location>
        <begin position="57"/>
        <end position="78"/>
    </location>
</feature>
<dbReference type="SFLD" id="SFLDS00052">
    <property type="entry name" value="Ferric_Reductase_Domain"/>
    <property type="match status" value="1"/>
</dbReference>
<dbReference type="InterPro" id="IPR013130">
    <property type="entry name" value="Fe3_Rdtase_TM_dom"/>
</dbReference>
<dbReference type="PRINTS" id="PR00406">
    <property type="entry name" value="CYTB5RDTASE"/>
</dbReference>
<dbReference type="GO" id="GO:0006879">
    <property type="term" value="P:intracellular iron ion homeostasis"/>
    <property type="evidence" value="ECO:0007669"/>
    <property type="project" value="TreeGrafter"/>
</dbReference>
<comment type="similarity">
    <text evidence="2">Belongs to the ferric reductase (FRE) family.</text>
</comment>
<evidence type="ECO:0000256" key="3">
    <source>
        <dbReference type="ARBA" id="ARBA00022448"/>
    </source>
</evidence>
<evidence type="ECO:0000256" key="1">
    <source>
        <dbReference type="ARBA" id="ARBA00004141"/>
    </source>
</evidence>
<dbReference type="Gene3D" id="3.40.50.80">
    <property type="entry name" value="Nucleotide-binding domain of ferredoxin-NADP reductase (FNR) module"/>
    <property type="match status" value="1"/>
</dbReference>
<reference evidence="13" key="1">
    <citation type="submission" date="2015-02" db="EMBL/GenBank/DDBJ databases">
        <authorList>
            <person name="Gon?alves P."/>
        </authorList>
    </citation>
    <scope>NUCLEOTIDE SEQUENCE [LARGE SCALE GENOMIC DNA]</scope>
</reference>
<dbReference type="InterPro" id="IPR039261">
    <property type="entry name" value="FNR_nucleotide-bd"/>
</dbReference>
<keyword evidence="5" id="KW-0249">Electron transport</keyword>
<keyword evidence="9 10" id="KW-0472">Membrane</keyword>
<evidence type="ECO:0000259" key="11">
    <source>
        <dbReference type="PROSITE" id="PS51384"/>
    </source>
</evidence>
<evidence type="ECO:0000313" key="13">
    <source>
        <dbReference type="Proteomes" id="UP000243876"/>
    </source>
</evidence>
<keyword evidence="3" id="KW-0813">Transport</keyword>
<evidence type="ECO:0000256" key="6">
    <source>
        <dbReference type="ARBA" id="ARBA00022989"/>
    </source>
</evidence>
<dbReference type="InterPro" id="IPR013112">
    <property type="entry name" value="FAD-bd_8"/>
</dbReference>
<dbReference type="InterPro" id="IPR017927">
    <property type="entry name" value="FAD-bd_FR_type"/>
</dbReference>
<dbReference type="EMBL" id="CENE01000008">
    <property type="protein sequence ID" value="CEQ40705.1"/>
    <property type="molecule type" value="Genomic_DNA"/>
</dbReference>
<comment type="subcellular location">
    <subcellularLocation>
        <location evidence="1">Membrane</location>
        <topology evidence="1">Multi-pass membrane protein</topology>
    </subcellularLocation>
</comment>
<dbReference type="GO" id="GO:0015677">
    <property type="term" value="P:copper ion import"/>
    <property type="evidence" value="ECO:0007669"/>
    <property type="project" value="TreeGrafter"/>
</dbReference>
<proteinExistence type="inferred from homology"/>
<evidence type="ECO:0000256" key="5">
    <source>
        <dbReference type="ARBA" id="ARBA00022982"/>
    </source>
</evidence>
<feature type="transmembrane region" description="Helical" evidence="10">
    <location>
        <begin position="234"/>
        <end position="254"/>
    </location>
</feature>
<sequence length="596" mass="65424">MDMLTSSDYCYLGNHNGTWPNGTVGGGSWRFGHYVPTSMESSMCQKGHHPWGASIEYGFWTIYLVIAFFSACAIVNHLNRLESLSRSLALPSFFALPKKIKAFLRAVDTPRFSRHLPPLGSVLVTLGFGVFGLAVCFGVRPYYRPPNFGSSPLGLRAEWISTPVIVWIFATGVKRNALGYLTGLNYSRLMDLHKSFGWICFFFAIVHTVAMIVRADRQSPWSYTWAAEPLSYGWAAWGAMISLGWLCVMSLGPVRRLSHEFFYVLHMVGVVLFIVFMYEHCGGALNSWSYLHASVVILGTALVYRFVVVAIRTHGFTRVHRAEIIPVEDGALKITIPVGSMQWSAGQHVFIRFLTIYPWQTHPFTILNLPRSPFSASPSDPNSLQFILRPRTGLTARLASLAASHPTRSFPIHIDGPYGHAAIETIAGADHALLVAGGTGMSFVLPILSALLRGDVPSRARSLDCVWIVPREEALGWYREALDEVLSLAARGLNRFDLKLEVHVSGSESVKELADAGSKESVGSPVKLRVIAGRPDAAGLVERQANGRQGSLAVISCGPASLLQDVRNAVAKAQVGILSGKTKVDEVTLCEELYEC</sequence>
<dbReference type="InterPro" id="IPR013121">
    <property type="entry name" value="Fe_red_NAD-bd_6"/>
</dbReference>
<dbReference type="PROSITE" id="PS51384">
    <property type="entry name" value="FAD_FR"/>
    <property type="match status" value="1"/>
</dbReference>
<evidence type="ECO:0000313" key="12">
    <source>
        <dbReference type="EMBL" id="CEQ40705.1"/>
    </source>
</evidence>
<dbReference type="GO" id="GO:0006826">
    <property type="term" value="P:iron ion transport"/>
    <property type="evidence" value="ECO:0007669"/>
    <property type="project" value="TreeGrafter"/>
</dbReference>
<keyword evidence="8" id="KW-0406">Ion transport</keyword>
<dbReference type="GO" id="GO:0000293">
    <property type="term" value="F:ferric-chelate reductase activity"/>
    <property type="evidence" value="ECO:0007669"/>
    <property type="project" value="UniProtKB-ARBA"/>
</dbReference>
<name>A0A0D6EM61_SPOSA</name>
<evidence type="ECO:0000256" key="2">
    <source>
        <dbReference type="ARBA" id="ARBA00006278"/>
    </source>
</evidence>
<dbReference type="InterPro" id="IPR051410">
    <property type="entry name" value="Ferric/Cupric_Reductase"/>
</dbReference>
<evidence type="ECO:0000256" key="4">
    <source>
        <dbReference type="ARBA" id="ARBA00022692"/>
    </source>
</evidence>
<gene>
    <name evidence="12" type="primary">SPOSA6832_02364</name>
</gene>
<evidence type="ECO:0000256" key="7">
    <source>
        <dbReference type="ARBA" id="ARBA00023002"/>
    </source>
</evidence>
<feature type="domain" description="FAD-binding FR-type" evidence="11">
    <location>
        <begin position="301"/>
        <end position="424"/>
    </location>
</feature>
<feature type="transmembrane region" description="Helical" evidence="10">
    <location>
        <begin position="163"/>
        <end position="184"/>
    </location>
</feature>
<dbReference type="PANTHER" id="PTHR32361:SF23">
    <property type="entry name" value="FERRIC-CHELATE REDUCTASE"/>
    <property type="match status" value="1"/>
</dbReference>
<dbReference type="SFLD" id="SFLDG01168">
    <property type="entry name" value="Ferric_reductase_subgroup_(FRE"/>
    <property type="match status" value="1"/>
</dbReference>
<feature type="transmembrane region" description="Helical" evidence="10">
    <location>
        <begin position="196"/>
        <end position="214"/>
    </location>
</feature>
<dbReference type="GO" id="GO:0005886">
    <property type="term" value="C:plasma membrane"/>
    <property type="evidence" value="ECO:0007669"/>
    <property type="project" value="TreeGrafter"/>
</dbReference>
<dbReference type="AlphaFoldDB" id="A0A0D6EM61"/>
<dbReference type="Pfam" id="PF01794">
    <property type="entry name" value="Ferric_reduct"/>
    <property type="match status" value="1"/>
</dbReference>
<dbReference type="OrthoDB" id="17725at2759"/>
<feature type="transmembrane region" description="Helical" evidence="10">
    <location>
        <begin position="119"/>
        <end position="143"/>
    </location>
</feature>
<evidence type="ECO:0000256" key="10">
    <source>
        <dbReference type="SAM" id="Phobius"/>
    </source>
</evidence>
<organism evidence="12 13">
    <name type="scientific">Sporidiobolus salmonicolor</name>
    <name type="common">Yeast-like fungus</name>
    <name type="synonym">Sporobolomyces salmonicolor</name>
    <dbReference type="NCBI Taxonomy" id="5005"/>
    <lineage>
        <taxon>Eukaryota</taxon>
        <taxon>Fungi</taxon>
        <taxon>Dikarya</taxon>
        <taxon>Basidiomycota</taxon>
        <taxon>Pucciniomycotina</taxon>
        <taxon>Microbotryomycetes</taxon>
        <taxon>Sporidiobolales</taxon>
        <taxon>Sporidiobolaceae</taxon>
        <taxon>Sporobolomyces</taxon>
    </lineage>
</organism>
<dbReference type="PANTHER" id="PTHR32361">
    <property type="entry name" value="FERRIC/CUPRIC REDUCTASE TRANSMEMBRANE COMPONENT"/>
    <property type="match status" value="1"/>
</dbReference>
<accession>A0A0D6EM61</accession>
<keyword evidence="6 10" id="KW-1133">Transmembrane helix</keyword>
<evidence type="ECO:0000256" key="9">
    <source>
        <dbReference type="ARBA" id="ARBA00023136"/>
    </source>
</evidence>